<gene>
    <name evidence="7" type="ORF">METZ01_LOCUS169169</name>
</gene>
<evidence type="ECO:0000256" key="1">
    <source>
        <dbReference type="ARBA" id="ARBA00005168"/>
    </source>
</evidence>
<evidence type="ECO:0000256" key="5">
    <source>
        <dbReference type="ARBA" id="ARBA00023002"/>
    </source>
</evidence>
<keyword evidence="6" id="KW-0627">Porphyrin biosynthesis</keyword>
<dbReference type="SUPFAM" id="SSF102886">
    <property type="entry name" value="Coproporphyrinogen III oxidase"/>
    <property type="match status" value="1"/>
</dbReference>
<name>A0A382BR90_9ZZZZ</name>
<dbReference type="PRINTS" id="PR00073">
    <property type="entry name" value="COPRGNOXDASE"/>
</dbReference>
<dbReference type="Pfam" id="PF01218">
    <property type="entry name" value="Coprogen_oxidas"/>
    <property type="match status" value="1"/>
</dbReference>
<comment type="pathway">
    <text evidence="1">Porphyrin-containing compound metabolism; protoporphyrin-IX biosynthesis; protoporphyrinogen-IX from coproporphyrinogen-III (O2 route): step 1/1.</text>
</comment>
<dbReference type="InterPro" id="IPR001260">
    <property type="entry name" value="Coprogen_oxidase_aer"/>
</dbReference>
<evidence type="ECO:0000256" key="2">
    <source>
        <dbReference type="ARBA" id="ARBA00010644"/>
    </source>
</evidence>
<proteinExistence type="inferred from homology"/>
<keyword evidence="5" id="KW-0560">Oxidoreductase</keyword>
<dbReference type="GO" id="GO:0005737">
    <property type="term" value="C:cytoplasm"/>
    <property type="evidence" value="ECO:0007669"/>
    <property type="project" value="TreeGrafter"/>
</dbReference>
<dbReference type="PANTHER" id="PTHR10755">
    <property type="entry name" value="COPROPORPHYRINOGEN III OXIDASE, MITOCHONDRIAL"/>
    <property type="match status" value="1"/>
</dbReference>
<dbReference type="GO" id="GO:0006782">
    <property type="term" value="P:protoporphyrinogen IX biosynthetic process"/>
    <property type="evidence" value="ECO:0007669"/>
    <property type="project" value="TreeGrafter"/>
</dbReference>
<comment type="similarity">
    <text evidence="2">Belongs to the aerobic coproporphyrinogen-III oxidase family.</text>
</comment>
<accession>A0A382BR90</accession>
<evidence type="ECO:0000313" key="7">
    <source>
        <dbReference type="EMBL" id="SVB16315.1"/>
    </source>
</evidence>
<dbReference type="AlphaFoldDB" id="A0A382BR90"/>
<protein>
    <recommendedName>
        <fullName evidence="4">coproporphyrinogen oxidase</fullName>
        <ecNumber evidence="4">1.3.3.3</ecNumber>
    </recommendedName>
</protein>
<dbReference type="EMBL" id="UINC01030993">
    <property type="protein sequence ID" value="SVB16315.1"/>
    <property type="molecule type" value="Genomic_DNA"/>
</dbReference>
<dbReference type="Gene3D" id="3.40.1500.10">
    <property type="entry name" value="Coproporphyrinogen III oxidase, aerobic"/>
    <property type="match status" value="1"/>
</dbReference>
<comment type="subunit">
    <text evidence="3">Homodimer.</text>
</comment>
<dbReference type="PANTHER" id="PTHR10755:SF0">
    <property type="entry name" value="OXYGEN-DEPENDENT COPROPORPHYRINOGEN-III OXIDASE, MITOCHONDRIAL"/>
    <property type="match status" value="1"/>
</dbReference>
<dbReference type="EC" id="1.3.3.3" evidence="4"/>
<evidence type="ECO:0000256" key="3">
    <source>
        <dbReference type="ARBA" id="ARBA00011738"/>
    </source>
</evidence>
<dbReference type="GO" id="GO:0004109">
    <property type="term" value="F:coproporphyrinogen oxidase activity"/>
    <property type="evidence" value="ECO:0007669"/>
    <property type="project" value="UniProtKB-EC"/>
</dbReference>
<dbReference type="InterPro" id="IPR036406">
    <property type="entry name" value="Coprogen_oxidase_aer_sf"/>
</dbReference>
<feature type="non-terminal residue" evidence="7">
    <location>
        <position position="1"/>
    </location>
</feature>
<sequence length="180" mass="20745">ATGISVVLHFANPKVPAMHFNTRMIETGIGWYGGGFDVTPCIQDDAYKNWYHGKCKEVCDLYDPAYYDKFSKACDEYFYLPHRNETRGIGGLFFEYTSPEDMSFDFVKDVGKQFLAIMADTVSLNYHKEYTQEDKEAQLVKRGRYVEFNLMYDRGTKFGLQTGGNMDAILMSLPPEVKWK</sequence>
<organism evidence="7">
    <name type="scientific">marine metagenome</name>
    <dbReference type="NCBI Taxonomy" id="408172"/>
    <lineage>
        <taxon>unclassified sequences</taxon>
        <taxon>metagenomes</taxon>
        <taxon>ecological metagenomes</taxon>
    </lineage>
</organism>
<evidence type="ECO:0000256" key="4">
    <source>
        <dbReference type="ARBA" id="ARBA00012869"/>
    </source>
</evidence>
<reference evidence="7" key="1">
    <citation type="submission" date="2018-05" db="EMBL/GenBank/DDBJ databases">
        <authorList>
            <person name="Lanie J.A."/>
            <person name="Ng W.-L."/>
            <person name="Kazmierczak K.M."/>
            <person name="Andrzejewski T.M."/>
            <person name="Davidsen T.M."/>
            <person name="Wayne K.J."/>
            <person name="Tettelin H."/>
            <person name="Glass J.I."/>
            <person name="Rusch D."/>
            <person name="Podicherti R."/>
            <person name="Tsui H.-C.T."/>
            <person name="Winkler M.E."/>
        </authorList>
    </citation>
    <scope>NUCLEOTIDE SEQUENCE</scope>
</reference>
<evidence type="ECO:0000256" key="6">
    <source>
        <dbReference type="ARBA" id="ARBA00023244"/>
    </source>
</evidence>